<dbReference type="RefSeq" id="XP_024699011.1">
    <property type="nucleotide sequence ID" value="XM_024853802.1"/>
</dbReference>
<evidence type="ECO:0000313" key="3">
    <source>
        <dbReference type="Proteomes" id="UP000234275"/>
    </source>
</evidence>
<reference evidence="2 3" key="1">
    <citation type="submission" date="2016-12" db="EMBL/GenBank/DDBJ databases">
        <title>The genomes of Aspergillus section Nigri reveals drivers in fungal speciation.</title>
        <authorList>
            <consortium name="DOE Joint Genome Institute"/>
            <person name="Vesth T.C."/>
            <person name="Nybo J."/>
            <person name="Theobald S."/>
            <person name="Brandl J."/>
            <person name="Frisvad J.C."/>
            <person name="Nielsen K.F."/>
            <person name="Lyhne E.K."/>
            <person name="Kogle M.E."/>
            <person name="Kuo A."/>
            <person name="Riley R."/>
            <person name="Clum A."/>
            <person name="Nolan M."/>
            <person name="Lipzen A."/>
            <person name="Salamov A."/>
            <person name="Henrissat B."/>
            <person name="Wiebenga A."/>
            <person name="De Vries R.P."/>
            <person name="Grigoriev I.V."/>
            <person name="Mortensen U.H."/>
            <person name="Andersen M.R."/>
            <person name="Baker S.E."/>
        </authorList>
    </citation>
    <scope>NUCLEOTIDE SEQUENCE [LARGE SCALE GENOMIC DNA]</scope>
    <source>
        <strain evidence="2 3">IBT 23096</strain>
    </source>
</reference>
<comment type="caution">
    <text evidence="2">The sequence shown here is derived from an EMBL/GenBank/DDBJ whole genome shotgun (WGS) entry which is preliminary data.</text>
</comment>
<sequence>MAVIHRCLVLLLGLGISLANAQKLHHSCAELKGKNSEGVETNYGDVRGSIAVAIQEVGAIAETARDYMSKAAENSGDDFDIKRTVNSFYAFQGEKDGAEMSSQGRWNLALRNLETIKDYVDNRNTRDPPFLCGDGHLTKFTHYENGERIQAQDHDGNAFDTYMYFDGFSGEWWAIAEPACEDDPGTIAITHPGGYIQVCPSAFSFAQMTAPRDTIDSDKSEDSKIDWSDKEYEGDYRQSLDYWATPLSYSMFHELTHFLLGYDDYKISEPVSWIGGTVDKAYKFNGATQLVKEDIDKVPNNVDNLGMMALSLFMKSCNWSSGRARGKESKDE</sequence>
<feature type="signal peptide" evidence="1">
    <location>
        <begin position="1"/>
        <end position="21"/>
    </location>
</feature>
<dbReference type="InterPro" id="IPR024079">
    <property type="entry name" value="MetalloPept_cat_dom_sf"/>
</dbReference>
<evidence type="ECO:0000313" key="2">
    <source>
        <dbReference type="EMBL" id="PLB43709.1"/>
    </source>
</evidence>
<dbReference type="Proteomes" id="UP000234275">
    <property type="component" value="Unassembled WGS sequence"/>
</dbReference>
<dbReference type="VEuPathDB" id="FungiDB:P170DRAFT_480668"/>
<dbReference type="GO" id="GO:0008237">
    <property type="term" value="F:metallopeptidase activity"/>
    <property type="evidence" value="ECO:0007669"/>
    <property type="project" value="InterPro"/>
</dbReference>
<dbReference type="OrthoDB" id="4430287at2759"/>
<dbReference type="Gene3D" id="3.40.390.10">
    <property type="entry name" value="Collagenase (Catalytic Domain)"/>
    <property type="match status" value="1"/>
</dbReference>
<evidence type="ECO:0000256" key="1">
    <source>
        <dbReference type="SAM" id="SignalP"/>
    </source>
</evidence>
<feature type="chain" id="PRO_5014197727" description="Lysine-specific metallo-endopeptidase domain-containing protein" evidence="1">
    <location>
        <begin position="22"/>
        <end position="332"/>
    </location>
</feature>
<keyword evidence="3" id="KW-1185">Reference proteome</keyword>
<dbReference type="GeneID" id="36561500"/>
<keyword evidence="1" id="KW-0732">Signal</keyword>
<proteinExistence type="predicted"/>
<dbReference type="EMBL" id="MSFO01000010">
    <property type="protein sequence ID" value="PLB43709.1"/>
    <property type="molecule type" value="Genomic_DNA"/>
</dbReference>
<gene>
    <name evidence="2" type="ORF">P170DRAFT_480668</name>
</gene>
<protein>
    <recommendedName>
        <fullName evidence="4">Lysine-specific metallo-endopeptidase domain-containing protein</fullName>
    </recommendedName>
</protein>
<name>A0A2I2FSV7_9EURO</name>
<accession>A0A2I2FSV7</accession>
<evidence type="ECO:0008006" key="4">
    <source>
        <dbReference type="Google" id="ProtNLM"/>
    </source>
</evidence>
<dbReference type="AlphaFoldDB" id="A0A2I2FSV7"/>
<organism evidence="2 3">
    <name type="scientific">Aspergillus steynii IBT 23096</name>
    <dbReference type="NCBI Taxonomy" id="1392250"/>
    <lineage>
        <taxon>Eukaryota</taxon>
        <taxon>Fungi</taxon>
        <taxon>Dikarya</taxon>
        <taxon>Ascomycota</taxon>
        <taxon>Pezizomycotina</taxon>
        <taxon>Eurotiomycetes</taxon>
        <taxon>Eurotiomycetidae</taxon>
        <taxon>Eurotiales</taxon>
        <taxon>Aspergillaceae</taxon>
        <taxon>Aspergillus</taxon>
        <taxon>Aspergillus subgen. Circumdati</taxon>
    </lineage>
</organism>